<keyword evidence="1" id="KW-1133">Transmembrane helix</keyword>
<accession>A0A8J3CUS8</accession>
<reference evidence="2" key="1">
    <citation type="journal article" date="2014" name="Int. J. Syst. Evol. Microbiol.">
        <title>Complete genome sequence of Corynebacterium casei LMG S-19264T (=DSM 44701T), isolated from a smear-ripened cheese.</title>
        <authorList>
            <consortium name="US DOE Joint Genome Institute (JGI-PGF)"/>
            <person name="Walter F."/>
            <person name="Albersmeier A."/>
            <person name="Kalinowski J."/>
            <person name="Ruckert C."/>
        </authorList>
    </citation>
    <scope>NUCLEOTIDE SEQUENCE</scope>
    <source>
        <strain evidence="2">KCTC 23224</strain>
    </source>
</reference>
<keyword evidence="3" id="KW-1185">Reference proteome</keyword>
<protein>
    <submittedName>
        <fullName evidence="2">Uncharacterized protein</fullName>
    </submittedName>
</protein>
<proteinExistence type="predicted"/>
<reference evidence="2" key="2">
    <citation type="submission" date="2020-09" db="EMBL/GenBank/DDBJ databases">
        <authorList>
            <person name="Sun Q."/>
            <person name="Kim S."/>
        </authorList>
    </citation>
    <scope>NUCLEOTIDE SEQUENCE</scope>
    <source>
        <strain evidence="2">KCTC 23224</strain>
    </source>
</reference>
<gene>
    <name evidence="2" type="ORF">GCM10008106_07560</name>
</gene>
<feature type="transmembrane region" description="Helical" evidence="1">
    <location>
        <begin position="39"/>
        <end position="66"/>
    </location>
</feature>
<dbReference type="Proteomes" id="UP000642809">
    <property type="component" value="Unassembled WGS sequence"/>
</dbReference>
<organism evidence="2 3">
    <name type="scientific">Mongoliitalea lutea</name>
    <dbReference type="NCBI Taxonomy" id="849756"/>
    <lineage>
        <taxon>Bacteria</taxon>
        <taxon>Pseudomonadati</taxon>
        <taxon>Bacteroidota</taxon>
        <taxon>Cytophagia</taxon>
        <taxon>Cytophagales</taxon>
        <taxon>Cyclobacteriaceae</taxon>
        <taxon>Mongoliitalea</taxon>
    </lineage>
</organism>
<keyword evidence="1" id="KW-0812">Transmembrane</keyword>
<comment type="caution">
    <text evidence="2">The sequence shown here is derived from an EMBL/GenBank/DDBJ whole genome shotgun (WGS) entry which is preliminary data.</text>
</comment>
<sequence>MKAIKKKWLSYAVGGILLLGFGFSLMGESLSWKISGEPFWNWFGLGTLALSIIMAGLSVFGQAIVFKTQIDWKKKFKKKK</sequence>
<feature type="transmembrane region" description="Helical" evidence="1">
    <location>
        <begin position="9"/>
        <end position="27"/>
    </location>
</feature>
<dbReference type="EMBL" id="BMYF01000003">
    <property type="protein sequence ID" value="GHB29174.1"/>
    <property type="molecule type" value="Genomic_DNA"/>
</dbReference>
<dbReference type="RefSeq" id="WP_189579123.1">
    <property type="nucleotide sequence ID" value="NZ_BMYF01000003.1"/>
</dbReference>
<evidence type="ECO:0000313" key="2">
    <source>
        <dbReference type="EMBL" id="GHB29174.1"/>
    </source>
</evidence>
<evidence type="ECO:0000256" key="1">
    <source>
        <dbReference type="SAM" id="Phobius"/>
    </source>
</evidence>
<evidence type="ECO:0000313" key="3">
    <source>
        <dbReference type="Proteomes" id="UP000642809"/>
    </source>
</evidence>
<name>A0A8J3CUS8_9BACT</name>
<dbReference type="AlphaFoldDB" id="A0A8J3CUS8"/>
<keyword evidence="1" id="KW-0472">Membrane</keyword>